<dbReference type="AlphaFoldDB" id="A0A0C2MYL1"/>
<dbReference type="OrthoDB" id="5154220at2759"/>
<evidence type="ECO:0000313" key="1">
    <source>
        <dbReference type="EMBL" id="KII69225.1"/>
    </source>
</evidence>
<proteinExistence type="predicted"/>
<dbReference type="Proteomes" id="UP000031668">
    <property type="component" value="Unassembled WGS sequence"/>
</dbReference>
<protein>
    <submittedName>
        <fullName evidence="1">Uncharacterized protein</fullName>
    </submittedName>
</protein>
<accession>A0A0C2MYL1</accession>
<reference evidence="1 2" key="1">
    <citation type="journal article" date="2014" name="Genome Biol. Evol.">
        <title>The genome of the myxosporean Thelohanellus kitauei shows adaptations to nutrient acquisition within its fish host.</title>
        <authorList>
            <person name="Yang Y."/>
            <person name="Xiong J."/>
            <person name="Zhou Z."/>
            <person name="Huo F."/>
            <person name="Miao W."/>
            <person name="Ran C."/>
            <person name="Liu Y."/>
            <person name="Zhang J."/>
            <person name="Feng J."/>
            <person name="Wang M."/>
            <person name="Wang M."/>
            <person name="Wang L."/>
            <person name="Yao B."/>
        </authorList>
    </citation>
    <scope>NUCLEOTIDE SEQUENCE [LARGE SCALE GENOMIC DNA]</scope>
    <source>
        <strain evidence="1">Wuqing</strain>
    </source>
</reference>
<dbReference type="EMBL" id="JWZT01002506">
    <property type="protein sequence ID" value="KII69225.1"/>
    <property type="molecule type" value="Genomic_DNA"/>
</dbReference>
<keyword evidence="2" id="KW-1185">Reference proteome</keyword>
<sequence length="147" mass="16595">MRISVRPGTTIIHSLGFSRIIGSIPDATQMRRSSRLSSLSLNDSIPGSQLFPELPTTSPSSFALPLYQHYHGNSKRLTPPGIARQYWLSDAWFRNINLIPFRRLRRSIMCEHITYKTSPITQRVSFCLGPTNPRPTAVHEEPFSTSA</sequence>
<gene>
    <name evidence="1" type="ORF">RF11_15299</name>
</gene>
<name>A0A0C2MYL1_THEKT</name>
<evidence type="ECO:0000313" key="2">
    <source>
        <dbReference type="Proteomes" id="UP000031668"/>
    </source>
</evidence>
<organism evidence="1 2">
    <name type="scientific">Thelohanellus kitauei</name>
    <name type="common">Myxosporean</name>
    <dbReference type="NCBI Taxonomy" id="669202"/>
    <lineage>
        <taxon>Eukaryota</taxon>
        <taxon>Metazoa</taxon>
        <taxon>Cnidaria</taxon>
        <taxon>Myxozoa</taxon>
        <taxon>Myxosporea</taxon>
        <taxon>Bivalvulida</taxon>
        <taxon>Platysporina</taxon>
        <taxon>Myxobolidae</taxon>
        <taxon>Thelohanellus</taxon>
    </lineage>
</organism>
<comment type="caution">
    <text evidence="1">The sequence shown here is derived from an EMBL/GenBank/DDBJ whole genome shotgun (WGS) entry which is preliminary data.</text>
</comment>